<evidence type="ECO:0000259" key="7">
    <source>
        <dbReference type="Pfam" id="PF02911"/>
    </source>
</evidence>
<dbReference type="SUPFAM" id="SSF50486">
    <property type="entry name" value="FMT C-terminal domain-like"/>
    <property type="match status" value="1"/>
</dbReference>
<protein>
    <recommendedName>
        <fullName evidence="2 5">Methionyl-tRNA formyltransferase</fullName>
        <ecNumber evidence="2 5">2.1.2.9</ecNumber>
    </recommendedName>
</protein>
<dbReference type="EC" id="2.1.2.9" evidence="2 5"/>
<proteinExistence type="inferred from homology"/>
<keyword evidence="9" id="KW-1185">Reference proteome</keyword>
<evidence type="ECO:0000256" key="1">
    <source>
        <dbReference type="ARBA" id="ARBA00010699"/>
    </source>
</evidence>
<comment type="similarity">
    <text evidence="1 5">Belongs to the Fmt family.</text>
</comment>
<reference evidence="8 9" key="1">
    <citation type="submission" date="2016-09" db="EMBL/GenBank/DDBJ databases">
        <title>Genomic evidence for plant-parasitic nematodes as the earliest Wolbachia hosts.</title>
        <authorList>
            <person name="Brown A.M."/>
            <person name="Wasala S.K."/>
            <person name="Howe D.K."/>
            <person name="Peetz A.B."/>
            <person name="Zasada I.A."/>
            <person name="Denver D.R."/>
        </authorList>
    </citation>
    <scope>NUCLEOTIDE SEQUENCE [LARGE SCALE GENOMIC DNA]</scope>
    <source>
        <strain evidence="9">wPpe</strain>
    </source>
</reference>
<dbReference type="NCBIfam" id="TIGR00460">
    <property type="entry name" value="fmt"/>
    <property type="match status" value="1"/>
</dbReference>
<dbReference type="InterPro" id="IPR011034">
    <property type="entry name" value="Formyl_transferase-like_C_sf"/>
</dbReference>
<dbReference type="OrthoDB" id="9802815at2"/>
<comment type="function">
    <text evidence="5">Attaches a formyl group to the free amino group of methionyl-tRNA(fMet). The formyl group appears to play a dual role in the initiator identity of N-formylmethionyl-tRNA by promoting its recognition by IF2 and preventing the misappropriation of this tRNA by the elongation apparatus.</text>
</comment>
<dbReference type="PROSITE" id="PS00373">
    <property type="entry name" value="GART"/>
    <property type="match status" value="1"/>
</dbReference>
<gene>
    <name evidence="5" type="primary">fmt</name>
    <name evidence="8" type="ORF">BIY23_01770</name>
</gene>
<dbReference type="Proteomes" id="UP000175679">
    <property type="component" value="Unassembled WGS sequence"/>
</dbReference>
<keyword evidence="4 5" id="KW-0648">Protein biosynthesis</keyword>
<evidence type="ECO:0000313" key="8">
    <source>
        <dbReference type="EMBL" id="OEY86747.1"/>
    </source>
</evidence>
<dbReference type="SUPFAM" id="SSF53328">
    <property type="entry name" value="Formyltransferase"/>
    <property type="match status" value="1"/>
</dbReference>
<name>A0A1E7QK15_WOLPI</name>
<dbReference type="EMBL" id="MJMG01000005">
    <property type="protein sequence ID" value="OEY86747.1"/>
    <property type="molecule type" value="Genomic_DNA"/>
</dbReference>
<dbReference type="InterPro" id="IPR005793">
    <property type="entry name" value="Formyl_trans_C"/>
</dbReference>
<dbReference type="InterPro" id="IPR001555">
    <property type="entry name" value="GART_AS"/>
</dbReference>
<sequence>MGSPEFAVRPLKLLLASFHEVVAVYTKAPKPAKRGKQLMETPIHSIVKRNNIPVYNTASFKLPEEDDKFRNLMPDVAVVVAYGIMLPQKILNIPKYGCINIHPSLLPRWRGAAPIQHTILSGDSETGISIMQMDEGLDSGPVLKQLKTPITEYDNYKTLHDKLSEIGSHLLLEVLDEIKNLSPTNQDDNNTCYAHKIEDYKIYIYDACEVAYRKVKAFFPKAFIAIDNKRIRILDADLQLHKPLHLNFGLVINENMHISFEGGILIPRVVQMEGRNPCSIEDFIRGLKINIKGKLLD</sequence>
<feature type="binding site" evidence="5">
    <location>
        <begin position="104"/>
        <end position="107"/>
    </location>
    <ligand>
        <name>(6S)-5,6,7,8-tetrahydrofolate</name>
        <dbReference type="ChEBI" id="CHEBI:57453"/>
    </ligand>
</feature>
<dbReference type="InterPro" id="IPR036477">
    <property type="entry name" value="Formyl_transf_N_sf"/>
</dbReference>
<dbReference type="HAMAP" id="MF_00182">
    <property type="entry name" value="Formyl_trans"/>
    <property type="match status" value="1"/>
</dbReference>
<dbReference type="AlphaFoldDB" id="A0A1E7QK15"/>
<evidence type="ECO:0000313" key="9">
    <source>
        <dbReference type="Proteomes" id="UP000175679"/>
    </source>
</evidence>
<dbReference type="Pfam" id="PF00551">
    <property type="entry name" value="Formyl_trans_N"/>
    <property type="match status" value="1"/>
</dbReference>
<organism evidence="8 9">
    <name type="scientific">Wolbachia pipientis</name>
    <dbReference type="NCBI Taxonomy" id="955"/>
    <lineage>
        <taxon>Bacteria</taxon>
        <taxon>Pseudomonadati</taxon>
        <taxon>Pseudomonadota</taxon>
        <taxon>Alphaproteobacteria</taxon>
        <taxon>Rickettsiales</taxon>
        <taxon>Anaplasmataceae</taxon>
        <taxon>Wolbachieae</taxon>
        <taxon>Wolbachia</taxon>
    </lineage>
</organism>
<dbReference type="PANTHER" id="PTHR11138">
    <property type="entry name" value="METHIONYL-TRNA FORMYLTRANSFERASE"/>
    <property type="match status" value="1"/>
</dbReference>
<accession>A0A1E7QK15</accession>
<dbReference type="CDD" id="cd08646">
    <property type="entry name" value="FMT_core_Met-tRNA-FMT_N"/>
    <property type="match status" value="1"/>
</dbReference>
<dbReference type="InterPro" id="IPR002376">
    <property type="entry name" value="Formyl_transf_N"/>
</dbReference>
<evidence type="ECO:0000256" key="3">
    <source>
        <dbReference type="ARBA" id="ARBA00022679"/>
    </source>
</evidence>
<evidence type="ECO:0000256" key="4">
    <source>
        <dbReference type="ARBA" id="ARBA00022917"/>
    </source>
</evidence>
<comment type="caution">
    <text evidence="8">The sequence shown here is derived from an EMBL/GenBank/DDBJ whole genome shotgun (WGS) entry which is preliminary data.</text>
</comment>
<evidence type="ECO:0000256" key="5">
    <source>
        <dbReference type="HAMAP-Rule" id="MF_00182"/>
    </source>
</evidence>
<keyword evidence="3 5" id="KW-0808">Transferase</keyword>
<feature type="domain" description="Formyl transferase N-terminal" evidence="6">
    <location>
        <begin position="20"/>
        <end position="175"/>
    </location>
</feature>
<dbReference type="Gene3D" id="3.40.50.12230">
    <property type="match status" value="1"/>
</dbReference>
<evidence type="ECO:0000256" key="2">
    <source>
        <dbReference type="ARBA" id="ARBA00012261"/>
    </source>
</evidence>
<comment type="catalytic activity">
    <reaction evidence="5">
        <text>L-methionyl-tRNA(fMet) + (6R)-10-formyltetrahydrofolate = N-formyl-L-methionyl-tRNA(fMet) + (6S)-5,6,7,8-tetrahydrofolate + H(+)</text>
        <dbReference type="Rhea" id="RHEA:24380"/>
        <dbReference type="Rhea" id="RHEA-COMP:9952"/>
        <dbReference type="Rhea" id="RHEA-COMP:9953"/>
        <dbReference type="ChEBI" id="CHEBI:15378"/>
        <dbReference type="ChEBI" id="CHEBI:57453"/>
        <dbReference type="ChEBI" id="CHEBI:78530"/>
        <dbReference type="ChEBI" id="CHEBI:78844"/>
        <dbReference type="ChEBI" id="CHEBI:195366"/>
        <dbReference type="EC" id="2.1.2.9"/>
    </reaction>
</comment>
<feature type="domain" description="Formyl transferase C-terminal" evidence="7">
    <location>
        <begin position="198"/>
        <end position="287"/>
    </location>
</feature>
<dbReference type="GO" id="GO:0005829">
    <property type="term" value="C:cytosol"/>
    <property type="evidence" value="ECO:0007669"/>
    <property type="project" value="TreeGrafter"/>
</dbReference>
<dbReference type="Pfam" id="PF02911">
    <property type="entry name" value="Formyl_trans_C"/>
    <property type="match status" value="1"/>
</dbReference>
<evidence type="ECO:0000259" key="6">
    <source>
        <dbReference type="Pfam" id="PF00551"/>
    </source>
</evidence>
<dbReference type="InterPro" id="IPR005794">
    <property type="entry name" value="Fmt"/>
</dbReference>
<dbReference type="InterPro" id="IPR041711">
    <property type="entry name" value="Met-tRNA-FMT_N"/>
</dbReference>
<dbReference type="GO" id="GO:0004479">
    <property type="term" value="F:methionyl-tRNA formyltransferase activity"/>
    <property type="evidence" value="ECO:0007669"/>
    <property type="project" value="UniProtKB-UniRule"/>
</dbReference>
<dbReference type="PANTHER" id="PTHR11138:SF5">
    <property type="entry name" value="METHIONYL-TRNA FORMYLTRANSFERASE, MITOCHONDRIAL"/>
    <property type="match status" value="1"/>
</dbReference>